<dbReference type="InterPro" id="IPR023999">
    <property type="entry name" value="Formate_transptr_FocA"/>
</dbReference>
<evidence type="ECO:0000256" key="2">
    <source>
        <dbReference type="ARBA" id="ARBA00022448"/>
    </source>
</evidence>
<dbReference type="AlphaFoldDB" id="A0A2X4UNL2"/>
<feature type="transmembrane region" description="Helical" evidence="11">
    <location>
        <begin position="162"/>
        <end position="182"/>
    </location>
</feature>
<keyword evidence="2" id="KW-0813">Transport</keyword>
<dbReference type="EMBL" id="LS483470">
    <property type="protein sequence ID" value="SQI41457.1"/>
    <property type="molecule type" value="Genomic_DNA"/>
</dbReference>
<protein>
    <recommendedName>
        <fullName evidence="10">Formate transporter FocA</fullName>
    </recommendedName>
</protein>
<keyword evidence="6 11" id="KW-1133">Transmembrane helix</keyword>
<dbReference type="InterPro" id="IPR024002">
    <property type="entry name" value="For/NO2_transpt_CS"/>
</dbReference>
<evidence type="ECO:0000256" key="9">
    <source>
        <dbReference type="ARBA" id="ARBA00049660"/>
    </source>
</evidence>
<evidence type="ECO:0000313" key="13">
    <source>
        <dbReference type="Proteomes" id="UP000249005"/>
    </source>
</evidence>
<feature type="transmembrane region" description="Helical" evidence="11">
    <location>
        <begin position="257"/>
        <end position="279"/>
    </location>
</feature>
<reference evidence="12 13" key="1">
    <citation type="submission" date="2018-06" db="EMBL/GenBank/DDBJ databases">
        <authorList>
            <consortium name="Pathogen Informatics"/>
            <person name="Doyle S."/>
        </authorList>
    </citation>
    <scope>NUCLEOTIDE SEQUENCE [LARGE SCALE GENOMIC DNA]</scope>
    <source>
        <strain evidence="12 13">NCTC12151</strain>
    </source>
</reference>
<feature type="transmembrane region" description="Helical" evidence="11">
    <location>
        <begin position="194"/>
        <end position="214"/>
    </location>
</feature>
<dbReference type="NCBIfam" id="TIGR00790">
    <property type="entry name" value="fnt"/>
    <property type="match status" value="1"/>
</dbReference>
<dbReference type="InterPro" id="IPR023271">
    <property type="entry name" value="Aquaporin-like"/>
</dbReference>
<comment type="catalytic activity">
    <reaction evidence="8">
        <text>formate(in) = formate(out)</text>
        <dbReference type="Rhea" id="RHEA:29679"/>
        <dbReference type="ChEBI" id="CHEBI:15740"/>
    </reaction>
</comment>
<evidence type="ECO:0000256" key="3">
    <source>
        <dbReference type="ARBA" id="ARBA00022475"/>
    </source>
</evidence>
<dbReference type="PANTHER" id="PTHR30520:SF10">
    <property type="entry name" value="FORMATE CHANNEL FOCA-RELATED"/>
    <property type="match status" value="1"/>
</dbReference>
<keyword evidence="4" id="KW-0997">Cell inner membrane</keyword>
<keyword evidence="3" id="KW-1003">Cell membrane</keyword>
<dbReference type="KEGG" id="lri:NCTC12151_02084"/>
<dbReference type="GO" id="GO:0005886">
    <property type="term" value="C:plasma membrane"/>
    <property type="evidence" value="ECO:0007669"/>
    <property type="project" value="UniProtKB-SubCell"/>
</dbReference>
<evidence type="ECO:0000256" key="6">
    <source>
        <dbReference type="ARBA" id="ARBA00022989"/>
    </source>
</evidence>
<dbReference type="Gene3D" id="1.20.1080.10">
    <property type="entry name" value="Glycerol uptake facilitator protein"/>
    <property type="match status" value="1"/>
</dbReference>
<evidence type="ECO:0000256" key="10">
    <source>
        <dbReference type="NCBIfam" id="TIGR04060"/>
    </source>
</evidence>
<dbReference type="Pfam" id="PF01226">
    <property type="entry name" value="Form_Nir_trans"/>
    <property type="match status" value="1"/>
</dbReference>
<proteinExistence type="inferred from homology"/>
<evidence type="ECO:0000256" key="11">
    <source>
        <dbReference type="SAM" id="Phobius"/>
    </source>
</evidence>
<sequence>MNSSDSRGLGCLSAPEMAKVAEDVGVYKTNKPLAHVYVSALLAGAFISIAFVFYITVTTGTADVPFGWSKFLGGACFSLGLMLVVACGVDLFTSTILTCVARAGGKINLSSMAANWINVYVGNFVGALSLVAIMWFAGQHTAANGQWGLNVLNTALHKVEHGFIEAVFLGIMANVMVCLAVWMNYAGKSLMDKMFILIFPIGMFVASGFEHSIANMFMIPMGIVIKNFAAPEFWLAVNLGPEKFAELTVESFLLKNLLPVTIGNIIGGMMVGLPFWFMYLRKRQTGQARPKLALHEE</sequence>
<keyword evidence="5 11" id="KW-0812">Transmembrane</keyword>
<dbReference type="InterPro" id="IPR000292">
    <property type="entry name" value="For/NO2_transpt"/>
</dbReference>
<dbReference type="OrthoDB" id="9786493at2"/>
<dbReference type="RefSeq" id="WP_111740582.1">
    <property type="nucleotide sequence ID" value="NZ_LR698987.1"/>
</dbReference>
<evidence type="ECO:0000256" key="7">
    <source>
        <dbReference type="ARBA" id="ARBA00023136"/>
    </source>
</evidence>
<name>A0A2X4UNL2_9GAMM</name>
<accession>A0A2X4UNL2</accession>
<comment type="subcellular location">
    <subcellularLocation>
        <location evidence="1">Cell inner membrane</location>
        <topology evidence="1">Multi-pass membrane protein</topology>
    </subcellularLocation>
</comment>
<evidence type="ECO:0000313" key="12">
    <source>
        <dbReference type="EMBL" id="SQI41457.1"/>
    </source>
</evidence>
<gene>
    <name evidence="12" type="primary">focA_2</name>
    <name evidence="12" type="ORF">NCTC12151_02084</name>
</gene>
<organism evidence="12 13">
    <name type="scientific">Leminorella richardii</name>
    <dbReference type="NCBI Taxonomy" id="158841"/>
    <lineage>
        <taxon>Bacteria</taxon>
        <taxon>Pseudomonadati</taxon>
        <taxon>Pseudomonadota</taxon>
        <taxon>Gammaproteobacteria</taxon>
        <taxon>Enterobacterales</taxon>
        <taxon>Budviciaceae</taxon>
        <taxon>Leminorella</taxon>
    </lineage>
</organism>
<dbReference type="PROSITE" id="PS01006">
    <property type="entry name" value="FORMATE_NITRITE_TP_2"/>
    <property type="match status" value="1"/>
</dbReference>
<feature type="transmembrane region" description="Helical" evidence="11">
    <location>
        <begin position="77"/>
        <end position="101"/>
    </location>
</feature>
<keyword evidence="13" id="KW-1185">Reference proteome</keyword>
<evidence type="ECO:0000256" key="8">
    <source>
        <dbReference type="ARBA" id="ARBA00035914"/>
    </source>
</evidence>
<evidence type="ECO:0000256" key="4">
    <source>
        <dbReference type="ARBA" id="ARBA00022519"/>
    </source>
</evidence>
<feature type="transmembrane region" description="Helical" evidence="11">
    <location>
        <begin position="36"/>
        <end position="57"/>
    </location>
</feature>
<comment type="similarity">
    <text evidence="9">Belongs to the FNT transporter (TC 1.A.16) family.</text>
</comment>
<feature type="transmembrane region" description="Helical" evidence="11">
    <location>
        <begin position="113"/>
        <end position="137"/>
    </location>
</feature>
<evidence type="ECO:0000256" key="5">
    <source>
        <dbReference type="ARBA" id="ARBA00022692"/>
    </source>
</evidence>
<dbReference type="Proteomes" id="UP000249005">
    <property type="component" value="Chromosome 1"/>
</dbReference>
<evidence type="ECO:0000256" key="1">
    <source>
        <dbReference type="ARBA" id="ARBA00004429"/>
    </source>
</evidence>
<dbReference type="NCBIfam" id="TIGR04060">
    <property type="entry name" value="formate_focA"/>
    <property type="match status" value="1"/>
</dbReference>
<keyword evidence="7 11" id="KW-0472">Membrane</keyword>
<dbReference type="PANTHER" id="PTHR30520">
    <property type="entry name" value="FORMATE TRANSPORTER-RELATED"/>
    <property type="match status" value="1"/>
</dbReference>
<dbReference type="GO" id="GO:0015499">
    <property type="term" value="F:formate transmembrane transporter activity"/>
    <property type="evidence" value="ECO:0007669"/>
    <property type="project" value="UniProtKB-UniRule"/>
</dbReference>